<dbReference type="CDD" id="cd16334">
    <property type="entry name" value="LppX-like"/>
    <property type="match status" value="1"/>
</dbReference>
<evidence type="ECO:0000256" key="2">
    <source>
        <dbReference type="ARBA" id="ARBA00009194"/>
    </source>
</evidence>
<dbReference type="Proteomes" id="UP000469185">
    <property type="component" value="Unassembled WGS sequence"/>
</dbReference>
<dbReference type="EMBL" id="JAAGOB010000012">
    <property type="protein sequence ID" value="NED97551.1"/>
    <property type="molecule type" value="Genomic_DNA"/>
</dbReference>
<name>A0A6N9YR65_9ACTN</name>
<dbReference type="AlphaFoldDB" id="A0A6N9YR65"/>
<evidence type="ECO:0000256" key="3">
    <source>
        <dbReference type="ARBA" id="ARBA00022475"/>
    </source>
</evidence>
<dbReference type="GO" id="GO:0030313">
    <property type="term" value="C:cell envelope"/>
    <property type="evidence" value="ECO:0007669"/>
    <property type="project" value="UniProtKB-SubCell"/>
</dbReference>
<proteinExistence type="inferred from homology"/>
<organism evidence="5 6">
    <name type="scientific">Phytoactinopolyspora alkaliphila</name>
    <dbReference type="NCBI Taxonomy" id="1783498"/>
    <lineage>
        <taxon>Bacteria</taxon>
        <taxon>Bacillati</taxon>
        <taxon>Actinomycetota</taxon>
        <taxon>Actinomycetes</taxon>
        <taxon>Jiangellales</taxon>
        <taxon>Jiangellaceae</taxon>
        <taxon>Phytoactinopolyspora</taxon>
    </lineage>
</organism>
<comment type="similarity">
    <text evidence="2">Belongs to the LppX/LprAFG lipoprotein family.</text>
</comment>
<dbReference type="Gene3D" id="2.50.20.20">
    <property type="match status" value="1"/>
</dbReference>
<evidence type="ECO:0000256" key="1">
    <source>
        <dbReference type="ARBA" id="ARBA00004196"/>
    </source>
</evidence>
<dbReference type="SUPFAM" id="SSF89392">
    <property type="entry name" value="Prokaryotic lipoproteins and lipoprotein localization factors"/>
    <property type="match status" value="1"/>
</dbReference>
<evidence type="ECO:0000313" key="6">
    <source>
        <dbReference type="Proteomes" id="UP000469185"/>
    </source>
</evidence>
<dbReference type="InterPro" id="IPR009830">
    <property type="entry name" value="LppX/LprAFG"/>
</dbReference>
<keyword evidence="6" id="KW-1185">Reference proteome</keyword>
<protein>
    <submittedName>
        <fullName evidence="5">LppX_LprAFG lipoprotein</fullName>
    </submittedName>
</protein>
<sequence length="234" mass="24218">MRRSLTKVRALLVVATVLAAAGCSDDGGSGSDEDPQAQLDAAGERLDSSSSVRFTVEGDNLPGSGTVVVGAEGVAVPPASFDGGVRIRAGAIPATIDVVSIDGQLWAQLPMTDGYEPIDASDLDFGDPGKLIDPDEGVSLLLRSGTEVTAADRIRLDGEVYNQVHSTLPGELVDTILAIADPSAAVSATWALHPDTGELRQATLTGPFYEGGEQTYTVHLDQYDEPAEISAPTG</sequence>
<feature type="signal peptide" evidence="4">
    <location>
        <begin position="1"/>
        <end position="19"/>
    </location>
</feature>
<feature type="chain" id="PRO_5039723368" evidence="4">
    <location>
        <begin position="20"/>
        <end position="234"/>
    </location>
</feature>
<evidence type="ECO:0000256" key="4">
    <source>
        <dbReference type="SAM" id="SignalP"/>
    </source>
</evidence>
<keyword evidence="4" id="KW-0732">Signal</keyword>
<dbReference type="PROSITE" id="PS51257">
    <property type="entry name" value="PROKAR_LIPOPROTEIN"/>
    <property type="match status" value="1"/>
</dbReference>
<dbReference type="Pfam" id="PF07161">
    <property type="entry name" value="LppX_LprAFG"/>
    <property type="match status" value="1"/>
</dbReference>
<dbReference type="RefSeq" id="WP_163820331.1">
    <property type="nucleotide sequence ID" value="NZ_JAAGOB010000012.1"/>
</dbReference>
<gene>
    <name evidence="5" type="ORF">G1H11_19830</name>
</gene>
<dbReference type="InterPro" id="IPR029046">
    <property type="entry name" value="LolA/LolB/LppX"/>
</dbReference>
<comment type="caution">
    <text evidence="5">The sequence shown here is derived from an EMBL/GenBank/DDBJ whole genome shotgun (WGS) entry which is preliminary data.</text>
</comment>
<comment type="subcellular location">
    <subcellularLocation>
        <location evidence="1">Cell envelope</location>
    </subcellularLocation>
</comment>
<reference evidence="5 6" key="1">
    <citation type="submission" date="2020-02" db="EMBL/GenBank/DDBJ databases">
        <authorList>
            <person name="Li X.-J."/>
            <person name="Feng X.-M."/>
        </authorList>
    </citation>
    <scope>NUCLEOTIDE SEQUENCE [LARGE SCALE GENOMIC DNA]</scope>
    <source>
        <strain evidence="5 6">CGMCC 4.7225</strain>
    </source>
</reference>
<accession>A0A6N9YR65</accession>
<keyword evidence="5" id="KW-0449">Lipoprotein</keyword>
<keyword evidence="3" id="KW-1003">Cell membrane</keyword>
<evidence type="ECO:0000313" key="5">
    <source>
        <dbReference type="EMBL" id="NED97551.1"/>
    </source>
</evidence>
<keyword evidence="3" id="KW-0472">Membrane</keyword>